<keyword evidence="4 5" id="KW-0472">Membrane</keyword>
<feature type="transmembrane region" description="Helical" evidence="5">
    <location>
        <begin position="173"/>
        <end position="195"/>
    </location>
</feature>
<evidence type="ECO:0000256" key="5">
    <source>
        <dbReference type="SAM" id="Phobius"/>
    </source>
</evidence>
<feature type="transmembrane region" description="Helical" evidence="5">
    <location>
        <begin position="202"/>
        <end position="221"/>
    </location>
</feature>
<dbReference type="RefSeq" id="WP_186868449.1">
    <property type="nucleotide sequence ID" value="NZ_JACOOL010000001.1"/>
</dbReference>
<gene>
    <name evidence="7" type="ORF">H8S33_02905</name>
</gene>
<keyword evidence="3 5" id="KW-1133">Transmembrane helix</keyword>
<dbReference type="GO" id="GO:0016020">
    <property type="term" value="C:membrane"/>
    <property type="evidence" value="ECO:0007669"/>
    <property type="project" value="UniProtKB-SubCell"/>
</dbReference>
<feature type="transmembrane region" description="Helical" evidence="5">
    <location>
        <begin position="131"/>
        <end position="153"/>
    </location>
</feature>
<dbReference type="EMBL" id="JACOOL010000001">
    <property type="protein sequence ID" value="MBC5635769.1"/>
    <property type="molecule type" value="Genomic_DNA"/>
</dbReference>
<evidence type="ECO:0000256" key="1">
    <source>
        <dbReference type="ARBA" id="ARBA00004141"/>
    </source>
</evidence>
<feature type="transmembrane region" description="Helical" evidence="5">
    <location>
        <begin position="327"/>
        <end position="346"/>
    </location>
</feature>
<evidence type="ECO:0000313" key="7">
    <source>
        <dbReference type="EMBL" id="MBC5635769.1"/>
    </source>
</evidence>
<evidence type="ECO:0000256" key="3">
    <source>
        <dbReference type="ARBA" id="ARBA00022989"/>
    </source>
</evidence>
<comment type="caution">
    <text evidence="7">The sequence shown here is derived from an EMBL/GenBank/DDBJ whole genome shotgun (WGS) entry which is preliminary data.</text>
</comment>
<feature type="transmembrane region" description="Helical" evidence="5">
    <location>
        <begin position="40"/>
        <end position="65"/>
    </location>
</feature>
<feature type="transmembrane region" description="Helical" evidence="5">
    <location>
        <begin position="288"/>
        <end position="307"/>
    </location>
</feature>
<keyword evidence="2 5" id="KW-0812">Transmembrane</keyword>
<proteinExistence type="predicted"/>
<organism evidence="7 8">
    <name type="scientific">Ornithinibacillus hominis</name>
    <dbReference type="NCBI Taxonomy" id="2763055"/>
    <lineage>
        <taxon>Bacteria</taxon>
        <taxon>Bacillati</taxon>
        <taxon>Bacillota</taxon>
        <taxon>Bacilli</taxon>
        <taxon>Bacillales</taxon>
        <taxon>Bacillaceae</taxon>
        <taxon>Ornithinibacillus</taxon>
    </lineage>
</organism>
<dbReference type="GO" id="GO:0055085">
    <property type="term" value="P:transmembrane transport"/>
    <property type="evidence" value="ECO:0007669"/>
    <property type="project" value="InterPro"/>
</dbReference>
<dbReference type="PANTHER" id="PTHR11814">
    <property type="entry name" value="SULFATE TRANSPORTER"/>
    <property type="match status" value="1"/>
</dbReference>
<feature type="transmembrane region" description="Helical" evidence="5">
    <location>
        <begin position="382"/>
        <end position="411"/>
    </location>
</feature>
<dbReference type="Pfam" id="PF00916">
    <property type="entry name" value="Sulfate_transp"/>
    <property type="match status" value="1"/>
</dbReference>
<reference evidence="7" key="1">
    <citation type="submission" date="2020-08" db="EMBL/GenBank/DDBJ databases">
        <title>Genome public.</title>
        <authorList>
            <person name="Liu C."/>
            <person name="Sun Q."/>
        </authorList>
    </citation>
    <scope>NUCLEOTIDE SEQUENCE</scope>
    <source>
        <strain evidence="7">BX22</strain>
    </source>
</reference>
<evidence type="ECO:0000256" key="4">
    <source>
        <dbReference type="ARBA" id="ARBA00023136"/>
    </source>
</evidence>
<dbReference type="InterPro" id="IPR011547">
    <property type="entry name" value="SLC26A/SulP_dom"/>
</dbReference>
<name>A0A923L3F3_9BACI</name>
<feature type="transmembrane region" description="Helical" evidence="5">
    <location>
        <begin position="72"/>
        <end position="92"/>
    </location>
</feature>
<sequence length="415" mass="44625">MHKLFPGLGPLASYRLSYLTDDITAGIIVTFLLLPQSMAYALVAGVPIAMGLIAATIPLFVYGLFGGSRYLSVGPVSVISLLSLTGLSSIAQPSSKEYIMLIIMLAFLVGAIQLVMGLVRVGSILKYISTSVIYGFTSALAIIIMLNQLPSIIGVDLPSYQGFFSYLNQVFTHLPMMNILTLAIGLGSIFILILFQKKFHVKIGPLVVIILSVLVVDFFHLNKEGIEIVGSIPRDIIGVGLQMPTVDIILSLLPIAITISFISFFESFSVAKTLADKDRESLNPNQELIGIGFANMASSFAGSIPVAGAVSRAAVSYESGAKSNLSIIITALFMLLANFYITPFLYFLPKATLGAIIIIAVKNLINFTPLNLKRNSLQALPFIVTFATTLFIDVFLGIVFGIIVSLGLTLLTNQK</sequence>
<feature type="transmembrane region" description="Helical" evidence="5">
    <location>
        <begin position="353"/>
        <end position="370"/>
    </location>
</feature>
<dbReference type="Proteomes" id="UP000637359">
    <property type="component" value="Unassembled WGS sequence"/>
</dbReference>
<dbReference type="AlphaFoldDB" id="A0A923L3F3"/>
<keyword evidence="8" id="KW-1185">Reference proteome</keyword>
<evidence type="ECO:0000259" key="6">
    <source>
        <dbReference type="Pfam" id="PF00916"/>
    </source>
</evidence>
<feature type="domain" description="SLC26A/SulP transporter" evidence="6">
    <location>
        <begin position="19"/>
        <end position="384"/>
    </location>
</feature>
<protein>
    <submittedName>
        <fullName evidence="7">SulP family inorganic anion transporter</fullName>
    </submittedName>
</protein>
<feature type="transmembrane region" description="Helical" evidence="5">
    <location>
        <begin position="248"/>
        <end position="268"/>
    </location>
</feature>
<feature type="transmembrane region" description="Helical" evidence="5">
    <location>
        <begin position="98"/>
        <end position="119"/>
    </location>
</feature>
<accession>A0A923L3F3</accession>
<comment type="subcellular location">
    <subcellularLocation>
        <location evidence="1">Membrane</location>
        <topology evidence="1">Multi-pass membrane protein</topology>
    </subcellularLocation>
</comment>
<evidence type="ECO:0000256" key="2">
    <source>
        <dbReference type="ARBA" id="ARBA00022692"/>
    </source>
</evidence>
<evidence type="ECO:0000313" key="8">
    <source>
        <dbReference type="Proteomes" id="UP000637359"/>
    </source>
</evidence>
<dbReference type="InterPro" id="IPR001902">
    <property type="entry name" value="SLC26A/SulP_fam"/>
</dbReference>